<gene>
    <name evidence="8" type="ORF">IAB37_07040</name>
</gene>
<evidence type="ECO:0000313" key="9">
    <source>
        <dbReference type="Proteomes" id="UP000824241"/>
    </source>
</evidence>
<comment type="cofactor">
    <cofactor evidence="6">
        <name>Zn(2+)</name>
        <dbReference type="ChEBI" id="CHEBI:29105"/>
    </cofactor>
    <text evidence="6">Binds 1 zinc ion.</text>
</comment>
<dbReference type="Proteomes" id="UP000824241">
    <property type="component" value="Unassembled WGS sequence"/>
</dbReference>
<dbReference type="Gene3D" id="1.10.1370.30">
    <property type="match status" value="1"/>
</dbReference>
<keyword evidence="4 6" id="KW-0862">Zinc</keyword>
<dbReference type="SUPFAM" id="SSF55486">
    <property type="entry name" value="Metalloproteases ('zincins'), catalytic domain"/>
    <property type="match status" value="1"/>
</dbReference>
<accession>A0A9D1DYG6</accession>
<keyword evidence="2 6" id="KW-0479">Metal-binding</keyword>
<dbReference type="EMBL" id="DVHA01000224">
    <property type="protein sequence ID" value="HIR61310.1"/>
    <property type="molecule type" value="Genomic_DNA"/>
</dbReference>
<organism evidence="8 9">
    <name type="scientific">Candidatus Faecivivens stercoravium</name>
    <dbReference type="NCBI Taxonomy" id="2840803"/>
    <lineage>
        <taxon>Bacteria</taxon>
        <taxon>Bacillati</taxon>
        <taxon>Bacillota</taxon>
        <taxon>Clostridia</taxon>
        <taxon>Eubacteriales</taxon>
        <taxon>Oscillospiraceae</taxon>
        <taxon>Oscillospiraceae incertae sedis</taxon>
        <taxon>Candidatus Faecivivens</taxon>
    </lineage>
</organism>
<evidence type="ECO:0000259" key="7">
    <source>
        <dbReference type="Pfam" id="PF01432"/>
    </source>
</evidence>
<dbReference type="InterPro" id="IPR011976">
    <property type="entry name" value="Pept_M3B_oligopep-rel"/>
</dbReference>
<name>A0A9D1DYG6_9FIRM</name>
<keyword evidence="1 6" id="KW-0645">Protease</keyword>
<comment type="similarity">
    <text evidence="6">Belongs to the peptidase M3 family.</text>
</comment>
<evidence type="ECO:0000313" key="8">
    <source>
        <dbReference type="EMBL" id="HIR61310.1"/>
    </source>
</evidence>
<evidence type="ECO:0000256" key="4">
    <source>
        <dbReference type="ARBA" id="ARBA00022833"/>
    </source>
</evidence>
<dbReference type="GO" id="GO:0046872">
    <property type="term" value="F:metal ion binding"/>
    <property type="evidence" value="ECO:0007669"/>
    <property type="project" value="UniProtKB-UniRule"/>
</dbReference>
<evidence type="ECO:0000256" key="2">
    <source>
        <dbReference type="ARBA" id="ARBA00022723"/>
    </source>
</evidence>
<reference evidence="8" key="1">
    <citation type="submission" date="2020-10" db="EMBL/GenBank/DDBJ databases">
        <authorList>
            <person name="Gilroy R."/>
        </authorList>
    </citation>
    <scope>NUCLEOTIDE SEQUENCE</scope>
    <source>
        <strain evidence="8">CHK189-12415</strain>
    </source>
</reference>
<dbReference type="InterPro" id="IPR001567">
    <property type="entry name" value="Pept_M3A_M3B_dom"/>
</dbReference>
<dbReference type="CDD" id="cd09606">
    <property type="entry name" value="M3B_PepF"/>
    <property type="match status" value="1"/>
</dbReference>
<dbReference type="Pfam" id="PF01432">
    <property type="entry name" value="Peptidase_M3"/>
    <property type="match status" value="2"/>
</dbReference>
<protein>
    <submittedName>
        <fullName evidence="8">M3 family oligoendopeptidase</fullName>
    </submittedName>
</protein>
<sequence>MKTFAELPYERPDFQAVGKALEALTEKMKAASSYEEMKEVFFQQQDLTRDLSTMQTICSIRSDMDTTDPFYSAERKVFNTEMPGLIPAQKAWNAALLESRFRDEFAKEYGDRIFVILENRQKTQSPEIAEELIEEAGLVDEYSKIAATCTVEFMGETCNFYGLLKHMESTDREERKAAFHEWAKLYAGVADQLDDVYYRMVQVRVKMAKKMGYDSFIPFAYLKRGRTDYGPEEAAAFRKQVLETVTPAVAKLRKEQAERLGIDKMHYYDEMLCLPGGNPNPHGDRDFMVNAAQKMYAELSPETKEFFDFMVEHQLFDLETRPGKRLGGYCTSLMKEKAVFIFSNFNGTAADTDVLTHEAGHAFEGYLAARSIPIDACCWSTSEINEIHSMSMETFTFPWMELFFEDEADNYRSIHLIDSLAAMPYMCAVDEFQHRVFENPEMTGKDYRKVWKELEQKYLPWRDYDGEAFLEEGGFWMQKQHIFMYPFYYVDYALAQTCAFQFFTRMQKDRKAAWEGYLKLCRSGGTRGYFATLDYAGLDNPFVPGNVAKSIQGVLDFLEEHKPQ</sequence>
<feature type="domain" description="Peptidase M3A/M3B catalytic" evidence="7">
    <location>
        <begin position="311"/>
        <end position="542"/>
    </location>
</feature>
<dbReference type="NCBIfam" id="TIGR02289">
    <property type="entry name" value="M3_not_pepF"/>
    <property type="match status" value="1"/>
</dbReference>
<dbReference type="AlphaFoldDB" id="A0A9D1DYG6"/>
<keyword evidence="3 6" id="KW-0378">Hydrolase</keyword>
<reference evidence="8" key="2">
    <citation type="journal article" date="2021" name="PeerJ">
        <title>Extensive microbial diversity within the chicken gut microbiome revealed by metagenomics and culture.</title>
        <authorList>
            <person name="Gilroy R."/>
            <person name="Ravi A."/>
            <person name="Getino M."/>
            <person name="Pursley I."/>
            <person name="Horton D.L."/>
            <person name="Alikhan N.F."/>
            <person name="Baker D."/>
            <person name="Gharbi K."/>
            <person name="Hall N."/>
            <person name="Watson M."/>
            <person name="Adriaenssens E.M."/>
            <person name="Foster-Nyarko E."/>
            <person name="Jarju S."/>
            <person name="Secka A."/>
            <person name="Antonio M."/>
            <person name="Oren A."/>
            <person name="Chaudhuri R.R."/>
            <person name="La Ragione R."/>
            <person name="Hildebrand F."/>
            <person name="Pallen M.J."/>
        </authorList>
    </citation>
    <scope>NUCLEOTIDE SEQUENCE</scope>
    <source>
        <strain evidence="8">CHK189-12415</strain>
    </source>
</reference>
<evidence type="ECO:0000256" key="6">
    <source>
        <dbReference type="RuleBase" id="RU003435"/>
    </source>
</evidence>
<proteinExistence type="inferred from homology"/>
<evidence type="ECO:0000256" key="1">
    <source>
        <dbReference type="ARBA" id="ARBA00022670"/>
    </source>
</evidence>
<feature type="domain" description="Peptidase M3A/M3B catalytic" evidence="7">
    <location>
        <begin position="166"/>
        <end position="269"/>
    </location>
</feature>
<keyword evidence="5 6" id="KW-0482">Metalloprotease</keyword>
<evidence type="ECO:0000256" key="5">
    <source>
        <dbReference type="ARBA" id="ARBA00023049"/>
    </source>
</evidence>
<dbReference type="GO" id="GO:0006508">
    <property type="term" value="P:proteolysis"/>
    <property type="evidence" value="ECO:0007669"/>
    <property type="project" value="UniProtKB-KW"/>
</dbReference>
<dbReference type="GO" id="GO:0004222">
    <property type="term" value="F:metalloendopeptidase activity"/>
    <property type="evidence" value="ECO:0007669"/>
    <property type="project" value="InterPro"/>
</dbReference>
<evidence type="ECO:0000256" key="3">
    <source>
        <dbReference type="ARBA" id="ARBA00022801"/>
    </source>
</evidence>
<comment type="caution">
    <text evidence="8">The sequence shown here is derived from an EMBL/GenBank/DDBJ whole genome shotgun (WGS) entry which is preliminary data.</text>
</comment>